<evidence type="ECO:0000313" key="4">
    <source>
        <dbReference type="Proteomes" id="UP001152622"/>
    </source>
</evidence>
<feature type="transmembrane region" description="Helical" evidence="2">
    <location>
        <begin position="12"/>
        <end position="30"/>
    </location>
</feature>
<evidence type="ECO:0000313" key="3">
    <source>
        <dbReference type="EMBL" id="KAJ8368764.1"/>
    </source>
</evidence>
<dbReference type="AlphaFoldDB" id="A0A9Q1J5U8"/>
<organism evidence="3 4">
    <name type="scientific">Synaphobranchus kaupii</name>
    <name type="common">Kaup's arrowtooth eel</name>
    <dbReference type="NCBI Taxonomy" id="118154"/>
    <lineage>
        <taxon>Eukaryota</taxon>
        <taxon>Metazoa</taxon>
        <taxon>Chordata</taxon>
        <taxon>Craniata</taxon>
        <taxon>Vertebrata</taxon>
        <taxon>Euteleostomi</taxon>
        <taxon>Actinopterygii</taxon>
        <taxon>Neopterygii</taxon>
        <taxon>Teleostei</taxon>
        <taxon>Anguilliformes</taxon>
        <taxon>Synaphobranchidae</taxon>
        <taxon>Synaphobranchus</taxon>
    </lineage>
</organism>
<gene>
    <name evidence="3" type="ORF">SKAU_G00087920</name>
</gene>
<sequence length="192" mass="21684">MASVLDQSGSALAVVSLTSLGVVFAMCVWCRKKSDIIQRDTQIYDPQLFQSQSERFRVVRPQRVPNQSIRVLPLFSEDTPSILLNAEVVATEDQLNYQNIGNLTEEPTYVDPIPEATYQNFPLINPYPVKDPEAYVYENMLPTVENQINQEDSDYENTEFLQTCIGTNPEGAADPDYINVQEEKKEQPDASS</sequence>
<keyword evidence="4" id="KW-1185">Reference proteome</keyword>
<name>A0A9Q1J5U8_SYNKA</name>
<feature type="compositionally biased region" description="Basic and acidic residues" evidence="1">
    <location>
        <begin position="181"/>
        <end position="192"/>
    </location>
</feature>
<evidence type="ECO:0008006" key="5">
    <source>
        <dbReference type="Google" id="ProtNLM"/>
    </source>
</evidence>
<comment type="caution">
    <text evidence="3">The sequence shown here is derived from an EMBL/GenBank/DDBJ whole genome shotgun (WGS) entry which is preliminary data.</text>
</comment>
<dbReference type="Proteomes" id="UP001152622">
    <property type="component" value="Chromosome 3"/>
</dbReference>
<evidence type="ECO:0000256" key="1">
    <source>
        <dbReference type="SAM" id="MobiDB-lite"/>
    </source>
</evidence>
<protein>
    <recommendedName>
        <fullName evidence="5">Linker for activation of T-cells family member 2</fullName>
    </recommendedName>
</protein>
<keyword evidence="2" id="KW-0812">Transmembrane</keyword>
<feature type="region of interest" description="Disordered" evidence="1">
    <location>
        <begin position="168"/>
        <end position="192"/>
    </location>
</feature>
<dbReference type="EMBL" id="JAINUF010000003">
    <property type="protein sequence ID" value="KAJ8368764.1"/>
    <property type="molecule type" value="Genomic_DNA"/>
</dbReference>
<keyword evidence="2" id="KW-0472">Membrane</keyword>
<evidence type="ECO:0000256" key="2">
    <source>
        <dbReference type="SAM" id="Phobius"/>
    </source>
</evidence>
<keyword evidence="2" id="KW-1133">Transmembrane helix</keyword>
<accession>A0A9Q1J5U8</accession>
<dbReference type="OrthoDB" id="8672596at2759"/>
<reference evidence="3" key="1">
    <citation type="journal article" date="2023" name="Science">
        <title>Genome structures resolve the early diversification of teleost fishes.</title>
        <authorList>
            <person name="Parey E."/>
            <person name="Louis A."/>
            <person name="Montfort J."/>
            <person name="Bouchez O."/>
            <person name="Roques C."/>
            <person name="Iampietro C."/>
            <person name="Lluch J."/>
            <person name="Castinel A."/>
            <person name="Donnadieu C."/>
            <person name="Desvignes T."/>
            <person name="Floi Bucao C."/>
            <person name="Jouanno E."/>
            <person name="Wen M."/>
            <person name="Mejri S."/>
            <person name="Dirks R."/>
            <person name="Jansen H."/>
            <person name="Henkel C."/>
            <person name="Chen W.J."/>
            <person name="Zahm M."/>
            <person name="Cabau C."/>
            <person name="Klopp C."/>
            <person name="Thompson A.W."/>
            <person name="Robinson-Rechavi M."/>
            <person name="Braasch I."/>
            <person name="Lecointre G."/>
            <person name="Bobe J."/>
            <person name="Postlethwait J.H."/>
            <person name="Berthelot C."/>
            <person name="Roest Crollius H."/>
            <person name="Guiguen Y."/>
        </authorList>
    </citation>
    <scope>NUCLEOTIDE SEQUENCE</scope>
    <source>
        <strain evidence="3">WJC10195</strain>
    </source>
</reference>
<proteinExistence type="predicted"/>